<comment type="similarity">
    <text evidence="2">Belongs to the SAM hydrolase / SAM-dependent halogenase family.</text>
</comment>
<dbReference type="PANTHER" id="PTHR35092:SF1">
    <property type="entry name" value="CHLORINASE MJ1651"/>
    <property type="match status" value="1"/>
</dbReference>
<dbReference type="InterPro" id="IPR023228">
    <property type="entry name" value="SAM_OH_AdoTrfase_N_sf"/>
</dbReference>
<dbReference type="InterPro" id="IPR002747">
    <property type="entry name" value="SAM_OH_AdoTrfase"/>
</dbReference>
<dbReference type="InterPro" id="IPR023227">
    <property type="entry name" value="SAM_OH_AdoTrfase_C_sf"/>
</dbReference>
<dbReference type="SUPFAM" id="SSF101852">
    <property type="entry name" value="Bacterial fluorinating enzyme, C-terminal domain"/>
    <property type="match status" value="1"/>
</dbReference>
<evidence type="ECO:0000259" key="3">
    <source>
        <dbReference type="Pfam" id="PF01887"/>
    </source>
</evidence>
<dbReference type="Pfam" id="PF01887">
    <property type="entry name" value="SAM_HAT_N"/>
    <property type="match status" value="1"/>
</dbReference>
<dbReference type="PIRSF" id="PIRSF006779">
    <property type="entry name" value="UCP006779"/>
    <property type="match status" value="1"/>
</dbReference>
<dbReference type="KEGG" id="mzh:Mzhil_1992"/>
<dbReference type="InterPro" id="IPR046470">
    <property type="entry name" value="SAM_HAT_C"/>
</dbReference>
<dbReference type="InterPro" id="IPR046469">
    <property type="entry name" value="SAM_HAT_N"/>
</dbReference>
<dbReference type="GeneID" id="10823637"/>
<feature type="domain" description="S-adenosyl-l-methionine hydroxide adenosyltransferase C-terminal" evidence="4">
    <location>
        <begin position="171"/>
        <end position="253"/>
    </location>
</feature>
<evidence type="ECO:0000256" key="1">
    <source>
        <dbReference type="ARBA" id="ARBA00022691"/>
    </source>
</evidence>
<gene>
    <name evidence="5" type="ordered locus">Mzhil_1992</name>
</gene>
<dbReference type="PANTHER" id="PTHR35092">
    <property type="entry name" value="CHLORINASE MJ1651"/>
    <property type="match status" value="1"/>
</dbReference>
<dbReference type="Gene3D" id="2.40.30.90">
    <property type="entry name" value="Bacterial fluorinating enzyme like"/>
    <property type="match status" value="1"/>
</dbReference>
<dbReference type="Proteomes" id="UP000006622">
    <property type="component" value="Chromosome"/>
</dbReference>
<feature type="domain" description="S-adenosyl-l-methionine hydroxide adenosyltransferase N-terminal" evidence="3">
    <location>
        <begin position="4"/>
        <end position="148"/>
    </location>
</feature>
<dbReference type="HOGENOM" id="CLU_059734_1_1_2"/>
<evidence type="ECO:0000259" key="4">
    <source>
        <dbReference type="Pfam" id="PF20257"/>
    </source>
</evidence>
<dbReference type="Pfam" id="PF20257">
    <property type="entry name" value="SAM_HAT_C"/>
    <property type="match status" value="1"/>
</dbReference>
<keyword evidence="1" id="KW-0949">S-adenosyl-L-methionine</keyword>
<dbReference type="SUPFAM" id="SSF102522">
    <property type="entry name" value="Bacterial fluorinating enzyme, N-terminal domain"/>
    <property type="match status" value="1"/>
</dbReference>
<evidence type="ECO:0008006" key="7">
    <source>
        <dbReference type="Google" id="ProtNLM"/>
    </source>
</evidence>
<dbReference type="EMBL" id="CP002101">
    <property type="protein sequence ID" value="AEH61825.1"/>
    <property type="molecule type" value="Genomic_DNA"/>
</dbReference>
<organism evidence="5 6">
    <name type="scientific">Methanosalsum zhilinae (strain DSM 4017 / NBRC 107636 / OCM 62 / WeN5)</name>
    <name type="common">Methanohalophilus zhilinae</name>
    <dbReference type="NCBI Taxonomy" id="679901"/>
    <lineage>
        <taxon>Archaea</taxon>
        <taxon>Methanobacteriati</taxon>
        <taxon>Methanobacteriota</taxon>
        <taxon>Stenosarchaea group</taxon>
        <taxon>Methanomicrobia</taxon>
        <taxon>Methanosarcinales</taxon>
        <taxon>Methanosarcinaceae</taxon>
        <taxon>Methanosalsum</taxon>
    </lineage>
</organism>
<evidence type="ECO:0000256" key="2">
    <source>
        <dbReference type="ARBA" id="ARBA00024035"/>
    </source>
</evidence>
<sequence length="262" mass="28486">MSLISLTTDFGSFYPAFMKAVILRINPDARIVDVTHTVSHADIRAGAFAIYSIVPYFSQDSIHVGVVDPGVGTSRRSIVIDAQGVLFVGPDNGLLIPAAKRIAGQDLRVYEIKNKKFMLEVSATFHGRDIFAPVSAHLSCGASADEVGERVYDWVDLDFKQPLIQDSSVSGEVIFVDDFGNIVSNIPYSMISQITDFGSEVIVYNRKIPFCRTYGRVDEGNMIALIGSHGFAEIAINQGNAAKKLGISSGDRMIIEACNDTD</sequence>
<evidence type="ECO:0000313" key="6">
    <source>
        <dbReference type="Proteomes" id="UP000006622"/>
    </source>
</evidence>
<protein>
    <recommendedName>
        <fullName evidence="7">SAM-dependent chlorinase/fluorinase</fullName>
    </recommendedName>
</protein>
<dbReference type="OrthoDB" id="372224at2157"/>
<dbReference type="RefSeq" id="WP_013899260.1">
    <property type="nucleotide sequence ID" value="NC_015676.1"/>
</dbReference>
<reference evidence="5" key="1">
    <citation type="submission" date="2010-07" db="EMBL/GenBank/DDBJ databases">
        <title>The complete genome of Methanosalsum zhilinae DSM 4017.</title>
        <authorList>
            <consortium name="US DOE Joint Genome Institute (JGI-PGF)"/>
            <person name="Lucas S."/>
            <person name="Copeland A."/>
            <person name="Lapidus A."/>
            <person name="Glavina del Rio T."/>
            <person name="Dalin E."/>
            <person name="Tice H."/>
            <person name="Bruce D."/>
            <person name="Goodwin L."/>
            <person name="Pitluck S."/>
            <person name="Kyrpides N."/>
            <person name="Mavromatis K."/>
            <person name="Ovchinnikova G."/>
            <person name="Daligault H."/>
            <person name="Detter J.C."/>
            <person name="Han C."/>
            <person name="Tapia R."/>
            <person name="Larimer F."/>
            <person name="Land M."/>
            <person name="Hauser L."/>
            <person name="Markowitz V."/>
            <person name="Cheng J.-F."/>
            <person name="Hugenholtz P."/>
            <person name="Woyke T."/>
            <person name="Wu D."/>
            <person name="Spring S."/>
            <person name="Schueler E."/>
            <person name="Brambilla E."/>
            <person name="Klenk H.-P."/>
            <person name="Eisen J.A."/>
        </authorList>
    </citation>
    <scope>NUCLEOTIDE SEQUENCE</scope>
    <source>
        <strain evidence="5">DSM 4017</strain>
    </source>
</reference>
<dbReference type="AlphaFoldDB" id="F7XKV8"/>
<name>F7XKV8_METZD</name>
<keyword evidence="6" id="KW-1185">Reference proteome</keyword>
<proteinExistence type="inferred from homology"/>
<evidence type="ECO:0000313" key="5">
    <source>
        <dbReference type="EMBL" id="AEH61825.1"/>
    </source>
</evidence>
<dbReference type="Gene3D" id="3.40.50.10790">
    <property type="entry name" value="S-adenosyl-l-methionine hydroxide adenosyltransferase, N-terminal"/>
    <property type="match status" value="1"/>
</dbReference>
<accession>F7XKV8</accession>